<sequence length="160" mass="18555">MSEISQKQLEANRENAKLGGVKTEEGKAVSRYNAIKHGILSENVLFKDEDENELIELGKRLRSEMKPDTEFELLLIDRIISNFWRLKRAMGMERDRVILKGTFSRGLELNERIADTYFRYETMLERGIYKALHELQRLQATRSGEKIPAPVVIDVDVSKE</sequence>
<organism evidence="1 2">
    <name type="scientific">Candidatus Yanofskybacteria bacterium RIFCSPHIGHO2_02_FULL_43_22</name>
    <dbReference type="NCBI Taxonomy" id="1802681"/>
    <lineage>
        <taxon>Bacteria</taxon>
        <taxon>Candidatus Yanofskyibacteriota</taxon>
    </lineage>
</organism>
<evidence type="ECO:0000313" key="2">
    <source>
        <dbReference type="Proteomes" id="UP000176581"/>
    </source>
</evidence>
<comment type="caution">
    <text evidence="1">The sequence shown here is derived from an EMBL/GenBank/DDBJ whole genome shotgun (WGS) entry which is preliminary data.</text>
</comment>
<accession>A0A1F8FL64</accession>
<protein>
    <submittedName>
        <fullName evidence="1">Uncharacterized protein</fullName>
    </submittedName>
</protein>
<name>A0A1F8FL64_9BACT</name>
<dbReference type="EMBL" id="MGJV01000035">
    <property type="protein sequence ID" value="OGN13834.1"/>
    <property type="molecule type" value="Genomic_DNA"/>
</dbReference>
<gene>
    <name evidence="1" type="ORF">A3J47_03835</name>
</gene>
<proteinExistence type="predicted"/>
<reference evidence="1 2" key="1">
    <citation type="journal article" date="2016" name="Nat. Commun.">
        <title>Thousands of microbial genomes shed light on interconnected biogeochemical processes in an aquifer system.</title>
        <authorList>
            <person name="Anantharaman K."/>
            <person name="Brown C.T."/>
            <person name="Hug L.A."/>
            <person name="Sharon I."/>
            <person name="Castelle C.J."/>
            <person name="Probst A.J."/>
            <person name="Thomas B.C."/>
            <person name="Singh A."/>
            <person name="Wilkins M.J."/>
            <person name="Karaoz U."/>
            <person name="Brodie E.L."/>
            <person name="Williams K.H."/>
            <person name="Hubbard S.S."/>
            <person name="Banfield J.F."/>
        </authorList>
    </citation>
    <scope>NUCLEOTIDE SEQUENCE [LARGE SCALE GENOMIC DNA]</scope>
</reference>
<dbReference type="Proteomes" id="UP000176581">
    <property type="component" value="Unassembled WGS sequence"/>
</dbReference>
<evidence type="ECO:0000313" key="1">
    <source>
        <dbReference type="EMBL" id="OGN13834.1"/>
    </source>
</evidence>
<dbReference type="AlphaFoldDB" id="A0A1F8FL64"/>